<reference evidence="2" key="1">
    <citation type="journal article" date="2019" name="Int. J. Syst. Evol. Microbiol.">
        <title>The Global Catalogue of Microorganisms (GCM) 10K type strain sequencing project: providing services to taxonomists for standard genome sequencing and annotation.</title>
        <authorList>
            <consortium name="The Broad Institute Genomics Platform"/>
            <consortium name="The Broad Institute Genome Sequencing Center for Infectious Disease"/>
            <person name="Wu L."/>
            <person name="Ma J."/>
        </authorList>
    </citation>
    <scope>NUCLEOTIDE SEQUENCE [LARGE SCALE GENOMIC DNA]</scope>
    <source>
        <strain evidence="2">GH52</strain>
    </source>
</reference>
<dbReference type="InterPro" id="IPR006530">
    <property type="entry name" value="YD"/>
</dbReference>
<gene>
    <name evidence="1" type="ORF">ACFSJH_18055</name>
</gene>
<evidence type="ECO:0008006" key="3">
    <source>
        <dbReference type="Google" id="ProtNLM"/>
    </source>
</evidence>
<name>A0ABW4YPM0_9BACL</name>
<accession>A0ABW4YPM0</accession>
<sequence>MEDEFTYDEMNRIARAIRFNEIYNFDIRGNKQVLESENFTDISNVQQYEYDEWDRLTKVKTADQGVVEYRYKGTSRNFQII</sequence>
<dbReference type="RefSeq" id="WP_377774884.1">
    <property type="nucleotide sequence ID" value="NZ_JBHUHO010000045.1"/>
</dbReference>
<keyword evidence="2" id="KW-1185">Reference proteome</keyword>
<evidence type="ECO:0000313" key="1">
    <source>
        <dbReference type="EMBL" id="MFD2117635.1"/>
    </source>
</evidence>
<protein>
    <recommendedName>
        <fullName evidence="3">RHS repeat protein</fullName>
    </recommendedName>
</protein>
<dbReference type="NCBIfam" id="TIGR01643">
    <property type="entry name" value="YD_repeat_2x"/>
    <property type="match status" value="1"/>
</dbReference>
<dbReference type="Gene3D" id="2.180.10.10">
    <property type="entry name" value="RHS repeat-associated core"/>
    <property type="match status" value="1"/>
</dbReference>
<organism evidence="1 2">
    <name type="scientific">Paenibacillus yanchengensis</name>
    <dbReference type="NCBI Taxonomy" id="2035833"/>
    <lineage>
        <taxon>Bacteria</taxon>
        <taxon>Bacillati</taxon>
        <taxon>Bacillota</taxon>
        <taxon>Bacilli</taxon>
        <taxon>Bacillales</taxon>
        <taxon>Paenibacillaceae</taxon>
        <taxon>Paenibacillus</taxon>
    </lineage>
</organism>
<dbReference type="EMBL" id="JBHUHO010000045">
    <property type="protein sequence ID" value="MFD2117635.1"/>
    <property type="molecule type" value="Genomic_DNA"/>
</dbReference>
<comment type="caution">
    <text evidence="1">The sequence shown here is derived from an EMBL/GenBank/DDBJ whole genome shotgun (WGS) entry which is preliminary data.</text>
</comment>
<evidence type="ECO:0000313" key="2">
    <source>
        <dbReference type="Proteomes" id="UP001597362"/>
    </source>
</evidence>
<proteinExistence type="predicted"/>
<dbReference type="Proteomes" id="UP001597362">
    <property type="component" value="Unassembled WGS sequence"/>
</dbReference>